<name>A0A3D9RRB6_9BACL</name>
<dbReference type="EMBL" id="QTTN01000027">
    <property type="protein sequence ID" value="REE77753.1"/>
    <property type="molecule type" value="Genomic_DNA"/>
</dbReference>
<dbReference type="InterPro" id="IPR012337">
    <property type="entry name" value="RNaseH-like_sf"/>
</dbReference>
<comment type="caution">
    <text evidence="2">The sequence shown here is derived from an EMBL/GenBank/DDBJ whole genome shotgun (WGS) entry which is preliminary data.</text>
</comment>
<dbReference type="GO" id="GO:0015074">
    <property type="term" value="P:DNA integration"/>
    <property type="evidence" value="ECO:0007669"/>
    <property type="project" value="InterPro"/>
</dbReference>
<keyword evidence="3" id="KW-1185">Reference proteome</keyword>
<gene>
    <name evidence="2" type="ORF">A8990_12773</name>
</gene>
<accession>A0A3D9RRB6</accession>
<evidence type="ECO:0000313" key="3">
    <source>
        <dbReference type="Proteomes" id="UP000256304"/>
    </source>
</evidence>
<proteinExistence type="predicted"/>
<dbReference type="PROSITE" id="PS50994">
    <property type="entry name" value="INTEGRASE"/>
    <property type="match status" value="1"/>
</dbReference>
<dbReference type="AlphaFoldDB" id="A0A3D9RRB6"/>
<dbReference type="RefSeq" id="WP_116190934.1">
    <property type="nucleotide sequence ID" value="NZ_QTTN01000027.1"/>
</dbReference>
<feature type="domain" description="Integrase catalytic" evidence="1">
    <location>
        <begin position="220"/>
        <end position="448"/>
    </location>
</feature>
<dbReference type="InterPro" id="IPR036397">
    <property type="entry name" value="RNaseH_sf"/>
</dbReference>
<dbReference type="Proteomes" id="UP000256304">
    <property type="component" value="Unassembled WGS sequence"/>
</dbReference>
<dbReference type="Gene3D" id="3.30.420.10">
    <property type="entry name" value="Ribonuclease H-like superfamily/Ribonuclease H"/>
    <property type="match status" value="1"/>
</dbReference>
<dbReference type="SUPFAM" id="SSF53098">
    <property type="entry name" value="Ribonuclease H-like"/>
    <property type="match status" value="1"/>
</dbReference>
<protein>
    <recommendedName>
        <fullName evidence="1">Integrase catalytic domain-containing protein</fullName>
    </recommendedName>
</protein>
<evidence type="ECO:0000259" key="1">
    <source>
        <dbReference type="PROSITE" id="PS50994"/>
    </source>
</evidence>
<dbReference type="GO" id="GO:0003676">
    <property type="term" value="F:nucleic acid binding"/>
    <property type="evidence" value="ECO:0007669"/>
    <property type="project" value="InterPro"/>
</dbReference>
<sequence>MRRKSKFEKLGIDPELLNLAEWPIVDTTGWDEADCDKYQARKTAVEMYLRDSATVREISEATGIDKKEISRYVDRCFLVDVNNQILGFRALNPGLHVKIYERNDLPKANAANFAGAFDLLLLTFPELRKLIHDKALGTGNGASKATHSVKYILKQFDTKCKELGIKPNQYPRNTADKGRRSLERYVKDLKERHFGNEHVFGEIAAMMAKTVGRGEKNYATNFRPFSKVIFDAHKIDLMLTIRYTDPNGNVVKKVLKRIWLLAIIDAPTNSVLGHLLCVKPEYSQMDVLQCIQNAIHPHEPMKFTIKGLQYPSEGSFPSISIPETQWAVWREFWMDNAKANLAKNVVDKLTKTVGCFVNAGPVASPLRRGLIERFFRTLEVNGYHLLPSTTGSNPNDPKRKKAELKALQQEINIEHLEELTEAMLAQYNCEPHSGNSGLSPLKAMRDKIEGGFLPRILPEYRRKELGLLIVSQTVTVQGNLEKGRRPYINYEGAQYRNDVLSQSAGLIRQKLTIYINLMDIRFLRAFLPNGNELGTLRVVGKWSKAPHSLETRKLINNFIRSEKRDFFLKSDDYVHALSEYLASSKNKGDKNRLVHEIRYQQSQALVEQEKFSEEYTDENEEVVDTEYCVDEVIAERDPINTIIFEHTVIVQVNNNETLEDGWEDFFKPISF</sequence>
<evidence type="ECO:0000313" key="2">
    <source>
        <dbReference type="EMBL" id="REE77753.1"/>
    </source>
</evidence>
<dbReference type="InterPro" id="IPR001584">
    <property type="entry name" value="Integrase_cat-core"/>
</dbReference>
<dbReference type="OrthoDB" id="8736397at2"/>
<organism evidence="2 3">
    <name type="scientific">Paenibacillus taihuensis</name>
    <dbReference type="NCBI Taxonomy" id="1156355"/>
    <lineage>
        <taxon>Bacteria</taxon>
        <taxon>Bacillati</taxon>
        <taxon>Bacillota</taxon>
        <taxon>Bacilli</taxon>
        <taxon>Bacillales</taxon>
        <taxon>Paenibacillaceae</taxon>
        <taxon>Paenibacillus</taxon>
    </lineage>
</organism>
<reference evidence="2 3" key="1">
    <citation type="submission" date="2018-08" db="EMBL/GenBank/DDBJ databases">
        <title>Genomic Encyclopedia of Type Strains, Phase III (KMG-III): the genomes of soil and plant-associated and newly described type strains.</title>
        <authorList>
            <person name="Whitman W."/>
        </authorList>
    </citation>
    <scope>NUCLEOTIDE SEQUENCE [LARGE SCALE GENOMIC DNA]</scope>
    <source>
        <strain evidence="2 3">CGMCC 1.10966</strain>
    </source>
</reference>